<keyword evidence="3 7" id="KW-0560">Oxidoreductase</keyword>
<dbReference type="InterPro" id="IPR036010">
    <property type="entry name" value="2Fe-2S_ferredoxin-like_sf"/>
</dbReference>
<dbReference type="EMBL" id="JACIDR010000003">
    <property type="protein sequence ID" value="MBB3973631.1"/>
    <property type="molecule type" value="Genomic_DNA"/>
</dbReference>
<dbReference type="GO" id="GO:0051537">
    <property type="term" value="F:2 iron, 2 sulfur cluster binding"/>
    <property type="evidence" value="ECO:0007669"/>
    <property type="project" value="UniProtKB-KW"/>
</dbReference>
<evidence type="ECO:0000256" key="1">
    <source>
        <dbReference type="ARBA" id="ARBA00022714"/>
    </source>
</evidence>
<evidence type="ECO:0000256" key="2">
    <source>
        <dbReference type="ARBA" id="ARBA00022723"/>
    </source>
</evidence>
<dbReference type="InterPro" id="IPR012675">
    <property type="entry name" value="Beta-grasp_dom_sf"/>
</dbReference>
<dbReference type="InterPro" id="IPR010419">
    <property type="entry name" value="CO_DH_gsu"/>
</dbReference>
<evidence type="ECO:0000313" key="8">
    <source>
        <dbReference type="Proteomes" id="UP000528964"/>
    </source>
</evidence>
<evidence type="ECO:0000256" key="4">
    <source>
        <dbReference type="ARBA" id="ARBA00023004"/>
    </source>
</evidence>
<dbReference type="PANTHER" id="PTHR44379:SF8">
    <property type="entry name" value="XANTHINE DEHYDROGENASE IRON-SULFUR-BINDING SUBUNIT XDHC-RELATED"/>
    <property type="match status" value="1"/>
</dbReference>
<dbReference type="Pfam" id="PF06240">
    <property type="entry name" value="COXG"/>
    <property type="match status" value="1"/>
</dbReference>
<evidence type="ECO:0000256" key="3">
    <source>
        <dbReference type="ARBA" id="ARBA00023002"/>
    </source>
</evidence>
<organism evidence="7 8">
    <name type="scientific">Hansschlegelia beijingensis</name>
    <dbReference type="NCBI Taxonomy" id="1133344"/>
    <lineage>
        <taxon>Bacteria</taxon>
        <taxon>Pseudomonadati</taxon>
        <taxon>Pseudomonadota</taxon>
        <taxon>Alphaproteobacteria</taxon>
        <taxon>Hyphomicrobiales</taxon>
        <taxon>Methylopilaceae</taxon>
        <taxon>Hansschlegelia</taxon>
    </lineage>
</organism>
<evidence type="ECO:0000256" key="5">
    <source>
        <dbReference type="ARBA" id="ARBA00023014"/>
    </source>
</evidence>
<dbReference type="InterPro" id="IPR006058">
    <property type="entry name" value="2Fe2S_fd_BS"/>
</dbReference>
<dbReference type="PROSITE" id="PS51085">
    <property type="entry name" value="2FE2S_FER_2"/>
    <property type="match status" value="1"/>
</dbReference>
<feature type="domain" description="2Fe-2S ferredoxin-type" evidence="6">
    <location>
        <begin position="11"/>
        <end position="87"/>
    </location>
</feature>
<gene>
    <name evidence="7" type="ORF">GGR24_002301</name>
</gene>
<name>A0A7W6D319_9HYPH</name>
<reference evidence="7 8" key="1">
    <citation type="submission" date="2020-08" db="EMBL/GenBank/DDBJ databases">
        <title>Genomic Encyclopedia of Type Strains, Phase IV (KMG-IV): sequencing the most valuable type-strain genomes for metagenomic binning, comparative biology and taxonomic classification.</title>
        <authorList>
            <person name="Goeker M."/>
        </authorList>
    </citation>
    <scope>NUCLEOTIDE SEQUENCE [LARGE SCALE GENOMIC DNA]</scope>
    <source>
        <strain evidence="7 8">DSM 25481</strain>
    </source>
</reference>
<proteinExistence type="predicted"/>
<dbReference type="EC" id="1.2.7.4" evidence="7"/>
<dbReference type="Proteomes" id="UP000528964">
    <property type="component" value="Unassembled WGS sequence"/>
</dbReference>
<dbReference type="Gene3D" id="3.10.20.30">
    <property type="match status" value="1"/>
</dbReference>
<keyword evidence="2" id="KW-0479">Metal-binding</keyword>
<dbReference type="InterPro" id="IPR002888">
    <property type="entry name" value="2Fe-2S-bd"/>
</dbReference>
<keyword evidence="5" id="KW-0411">Iron-sulfur</keyword>
<dbReference type="FunFam" id="3.10.20.30:FF:000020">
    <property type="entry name" value="Xanthine dehydrogenase iron-sulfur subunit"/>
    <property type="match status" value="1"/>
</dbReference>
<dbReference type="SUPFAM" id="SSF54292">
    <property type="entry name" value="2Fe-2S ferredoxin-like"/>
    <property type="match status" value="1"/>
</dbReference>
<evidence type="ECO:0000259" key="6">
    <source>
        <dbReference type="PROSITE" id="PS51085"/>
    </source>
</evidence>
<dbReference type="Gene3D" id="3.30.530.20">
    <property type="match status" value="1"/>
</dbReference>
<dbReference type="PROSITE" id="PS00197">
    <property type="entry name" value="2FE2S_FER_1"/>
    <property type="match status" value="1"/>
</dbReference>
<comment type="caution">
    <text evidence="7">The sequence shown here is derived from an EMBL/GenBank/DDBJ whole genome shotgun (WGS) entry which is preliminary data.</text>
</comment>
<dbReference type="SUPFAM" id="SSF47741">
    <property type="entry name" value="CO dehydrogenase ISP C-domain like"/>
    <property type="match status" value="1"/>
</dbReference>
<dbReference type="InterPro" id="IPR036884">
    <property type="entry name" value="2Fe-2S-bd_dom_sf"/>
</dbReference>
<dbReference type="GO" id="GO:0043885">
    <property type="term" value="F:anaerobic carbon-monoxide dehydrogenase activity"/>
    <property type="evidence" value="ECO:0007669"/>
    <property type="project" value="UniProtKB-EC"/>
</dbReference>
<dbReference type="CDD" id="cd00207">
    <property type="entry name" value="fer2"/>
    <property type="match status" value="1"/>
</dbReference>
<dbReference type="SUPFAM" id="SSF55961">
    <property type="entry name" value="Bet v1-like"/>
    <property type="match status" value="1"/>
</dbReference>
<sequence length="404" mass="42374">MNAPVRTPSGAALDLTVNGRAVSRAVEPRTHLADFLREELNLTGTHLGCEHGVCGACTVLVDGEPARSCLTFAAVCSGASVTTIEGLDDDQLTSELRAAFTREHALQCGFCTPGMLVAARDLVLRLPEPDERRIRVGLAGNLCRCTGYLGIVRAIQSVIEERRARGVAPLLVERSLGPVGAHVASAPAAAPTLRDAAPAERTSAAVGVSEFVPAHTFEQRFTVAFPPEQVFGLFGDVRAVADCLPGAFIEATPSPERVEGGIRVKLGPITAAFRGAASVSRDEAERAGRILGAGADGRSGAQGEIRYRVAEGATPDASEVILTVGYTLKGPLAQFGRPGLVRDVAGRLTAAFVRNLEDRLAGRALPQDRGAPSAGLNPIRLVTGLLLGRISSWFKRIRPGGASR</sequence>
<keyword evidence="8" id="KW-1185">Reference proteome</keyword>
<dbReference type="InterPro" id="IPR001041">
    <property type="entry name" value="2Fe-2S_ferredoxin-type"/>
</dbReference>
<dbReference type="GO" id="GO:0046872">
    <property type="term" value="F:metal ion binding"/>
    <property type="evidence" value="ECO:0007669"/>
    <property type="project" value="UniProtKB-KW"/>
</dbReference>
<protein>
    <submittedName>
        <fullName evidence="7">Carbon-monoxide dehydrogenase small subunit</fullName>
        <ecNumber evidence="7">1.2.7.4</ecNumber>
    </submittedName>
</protein>
<dbReference type="Gene3D" id="1.10.150.120">
    <property type="entry name" value="[2Fe-2S]-binding domain"/>
    <property type="match status" value="1"/>
</dbReference>
<dbReference type="RefSeq" id="WP_183395486.1">
    <property type="nucleotide sequence ID" value="NZ_JACIDR010000003.1"/>
</dbReference>
<dbReference type="CDD" id="cd07823">
    <property type="entry name" value="SRPBCC_5"/>
    <property type="match status" value="1"/>
</dbReference>
<keyword evidence="1" id="KW-0001">2Fe-2S</keyword>
<keyword evidence="4" id="KW-0408">Iron</keyword>
<dbReference type="Pfam" id="PF00111">
    <property type="entry name" value="Fer2"/>
    <property type="match status" value="1"/>
</dbReference>
<accession>A0A7W6D319</accession>
<evidence type="ECO:0000313" key="7">
    <source>
        <dbReference type="EMBL" id="MBB3973631.1"/>
    </source>
</evidence>
<dbReference type="InterPro" id="IPR051452">
    <property type="entry name" value="Diverse_Oxidoreductases"/>
</dbReference>
<dbReference type="InterPro" id="IPR023393">
    <property type="entry name" value="START-like_dom_sf"/>
</dbReference>
<dbReference type="AlphaFoldDB" id="A0A7W6D319"/>
<dbReference type="Pfam" id="PF01799">
    <property type="entry name" value="Fer2_2"/>
    <property type="match status" value="1"/>
</dbReference>
<dbReference type="PANTHER" id="PTHR44379">
    <property type="entry name" value="OXIDOREDUCTASE WITH IRON-SULFUR SUBUNIT"/>
    <property type="match status" value="1"/>
</dbReference>